<dbReference type="SUPFAM" id="SSF81573">
    <property type="entry name" value="F1F0 ATP synthase subunit B, membrane domain"/>
    <property type="match status" value="1"/>
</dbReference>
<comment type="subunit">
    <text evidence="17">F-type ATPases have 2 components, F(1) - the catalytic core - and F(0) - the membrane proton channel. F(1) has five subunits: alpha(3), beta(3), gamma(1), delta(1), epsilon(1). F(0) has three main subunits: a(1), b(2) and c(10-14). The alpha and beta chains form an alternating ring which encloses part of the gamma chain. F(1) is attached to F(0) by a central stalk formed by the gamma and epsilon chains, while a peripheral stalk is formed by the delta and b chains.</text>
</comment>
<dbReference type="GO" id="GO:0005886">
    <property type="term" value="C:plasma membrane"/>
    <property type="evidence" value="ECO:0007669"/>
    <property type="project" value="UniProtKB-SubCell"/>
</dbReference>
<evidence type="ECO:0000256" key="10">
    <source>
        <dbReference type="ARBA" id="ARBA00023065"/>
    </source>
</evidence>
<dbReference type="Proteomes" id="UP000008922">
    <property type="component" value="Chromosome"/>
</dbReference>
<evidence type="ECO:0000256" key="3">
    <source>
        <dbReference type="ARBA" id="ARBA00010811"/>
    </source>
</evidence>
<evidence type="ECO:0000256" key="11">
    <source>
        <dbReference type="ARBA" id="ARBA00023136"/>
    </source>
</evidence>
<dbReference type="InterPro" id="IPR000711">
    <property type="entry name" value="ATPase_OSCP/dsu"/>
</dbReference>
<dbReference type="GO" id="GO:0045259">
    <property type="term" value="C:proton-transporting ATP synthase complex"/>
    <property type="evidence" value="ECO:0007669"/>
    <property type="project" value="UniProtKB-KW"/>
</dbReference>
<keyword evidence="7 17" id="KW-0812">Transmembrane</keyword>
<keyword evidence="12" id="KW-0511">Multifunctional enzyme</keyword>
<keyword evidence="20" id="KW-0378">Hydrolase</keyword>
<dbReference type="eggNOG" id="COG0712">
    <property type="taxonomic scope" value="Bacteria"/>
</dbReference>
<dbReference type="InterPro" id="IPR005864">
    <property type="entry name" value="ATP_synth_F0_bsu_bac"/>
</dbReference>
<evidence type="ECO:0000256" key="16">
    <source>
        <dbReference type="ARBA" id="ARBA00037847"/>
    </source>
</evidence>
<feature type="transmembrane region" description="Helical" evidence="17">
    <location>
        <begin position="12"/>
        <end position="33"/>
    </location>
</feature>
<dbReference type="HOGENOM" id="CLU_1127256_0_0_0"/>
<evidence type="ECO:0000256" key="7">
    <source>
        <dbReference type="ARBA" id="ARBA00022692"/>
    </source>
</evidence>
<dbReference type="PANTHER" id="PTHR33445:SF1">
    <property type="entry name" value="ATP SYNTHASE SUBUNIT B"/>
    <property type="match status" value="1"/>
</dbReference>
<evidence type="ECO:0000256" key="13">
    <source>
        <dbReference type="ARBA" id="ARBA00023310"/>
    </source>
</evidence>
<evidence type="ECO:0000256" key="9">
    <source>
        <dbReference type="ARBA" id="ARBA00022989"/>
    </source>
</evidence>
<protein>
    <recommendedName>
        <fullName evidence="17">ATP synthase subunit b</fullName>
    </recommendedName>
    <alternativeName>
        <fullName evidence="17">ATP synthase F(0) sector subunit b</fullName>
    </alternativeName>
    <alternativeName>
        <fullName evidence="17">ATPase subunit I</fullName>
    </alternativeName>
    <alternativeName>
        <fullName evidence="17">F-type ATPase subunit b</fullName>
        <shortName evidence="17">F-ATPase subunit b</shortName>
    </alternativeName>
</protein>
<dbReference type="PRINTS" id="PR00125">
    <property type="entry name" value="ATPASEDELTA"/>
</dbReference>
<dbReference type="GO" id="GO:0012505">
    <property type="term" value="C:endomembrane system"/>
    <property type="evidence" value="ECO:0007669"/>
    <property type="project" value="UniProtKB-SubCell"/>
</dbReference>
<comment type="similarity">
    <text evidence="2">In the C-terminal section; belongs to the ATPase delta chain family.</text>
</comment>
<sequence length="246" mass="26752">MEALGINLGYLLVYIFSFAVVFITLRAWVFVPLSEMMEKRRKTIAQGLEDARIAAEARANAEKEAQSILADAQQKAAEIVREATLRAQKVEEEIRAQAEAEAGKARAQVMAELEGERNRMLSELRGQVGALAIAAAQKLIGENLDEKRQHALLNEFFAGVRGGKVVVLEGIESVVADHAEIVSALPLTEEEQELVKREVLSRLGSAAAVSFRVDPSILGGLIVRLGNRVVDGSLAGQLEGLRQSLR</sequence>
<evidence type="ECO:0000256" key="6">
    <source>
        <dbReference type="ARBA" id="ARBA00022547"/>
    </source>
</evidence>
<evidence type="ECO:0000256" key="14">
    <source>
        <dbReference type="ARBA" id="ARBA00024925"/>
    </source>
</evidence>
<dbReference type="RefSeq" id="WP_013559478.1">
    <property type="nucleotide sequence ID" value="NC_014960.1"/>
</dbReference>
<evidence type="ECO:0000256" key="18">
    <source>
        <dbReference type="RuleBase" id="RU003848"/>
    </source>
</evidence>
<dbReference type="GO" id="GO:0046933">
    <property type="term" value="F:proton-transporting ATP synthase activity, rotational mechanism"/>
    <property type="evidence" value="ECO:0007669"/>
    <property type="project" value="UniProtKB-UniRule"/>
</dbReference>
<comment type="function">
    <text evidence="15 17">F(1)F(0) ATP synthase produces ATP from ADP in the presence of a proton or sodium gradient. F-type ATPases consist of two structural domains, F(1) containing the extramembraneous catalytic core and F(0) containing the membrane proton channel, linked together by a central stalk and a peripheral stalk. During catalysis, ATP synthesis in the catalytic domain of F(1) is coupled via a rotary mechanism of the central stalk subunits to proton translocation.</text>
</comment>
<dbReference type="PANTHER" id="PTHR33445">
    <property type="entry name" value="ATP SYNTHASE SUBUNIT B', CHLOROPLASTIC"/>
    <property type="match status" value="1"/>
</dbReference>
<comment type="similarity">
    <text evidence="3">In the N-terminal section; belongs to the ATPase B chain family.</text>
</comment>
<evidence type="ECO:0000256" key="1">
    <source>
        <dbReference type="ARBA" id="ARBA00005513"/>
    </source>
</evidence>
<dbReference type="HAMAP" id="MF_01398">
    <property type="entry name" value="ATP_synth_b_bprime"/>
    <property type="match status" value="1"/>
</dbReference>
<keyword evidence="13 17" id="KW-0066">ATP synthesis</keyword>
<evidence type="ECO:0000313" key="20">
    <source>
        <dbReference type="EMBL" id="BAJ63088.1"/>
    </source>
</evidence>
<dbReference type="Gene3D" id="6.10.250.1580">
    <property type="match status" value="1"/>
</dbReference>
<dbReference type="GO" id="GO:0016787">
    <property type="term" value="F:hydrolase activity"/>
    <property type="evidence" value="ECO:0007669"/>
    <property type="project" value="UniProtKB-KW"/>
</dbReference>
<dbReference type="GO" id="GO:0046961">
    <property type="term" value="F:proton-transporting ATPase activity, rotational mechanism"/>
    <property type="evidence" value="ECO:0007669"/>
    <property type="project" value="TreeGrafter"/>
</dbReference>
<keyword evidence="6 17" id="KW-0138">CF(0)</keyword>
<dbReference type="STRING" id="926569.ANT_10540"/>
<evidence type="ECO:0000256" key="4">
    <source>
        <dbReference type="ARBA" id="ARBA00022448"/>
    </source>
</evidence>
<dbReference type="NCBIfam" id="TIGR01144">
    <property type="entry name" value="ATP_synt_b"/>
    <property type="match status" value="1"/>
</dbReference>
<evidence type="ECO:0000256" key="2">
    <source>
        <dbReference type="ARBA" id="ARBA00010377"/>
    </source>
</evidence>
<dbReference type="eggNOG" id="COG0711">
    <property type="taxonomic scope" value="Bacteria"/>
</dbReference>
<keyword evidence="11 17" id="KW-0472">Membrane</keyword>
<dbReference type="Pfam" id="PF00430">
    <property type="entry name" value="ATP-synt_B"/>
    <property type="match status" value="1"/>
</dbReference>
<evidence type="ECO:0000256" key="19">
    <source>
        <dbReference type="SAM" id="Coils"/>
    </source>
</evidence>
<keyword evidence="9 17" id="KW-1133">Transmembrane helix</keyword>
<keyword evidence="4 17" id="KW-0813">Transport</keyword>
<evidence type="ECO:0000256" key="15">
    <source>
        <dbReference type="ARBA" id="ARBA00025198"/>
    </source>
</evidence>
<comment type="function">
    <text evidence="17">Component of the F(0) channel, it forms part of the peripheral stalk, linking F(1) to F(0).</text>
</comment>
<keyword evidence="19" id="KW-0175">Coiled coil</keyword>
<keyword evidence="21" id="KW-1185">Reference proteome</keyword>
<dbReference type="InterPro" id="IPR028987">
    <property type="entry name" value="ATP_synth_B-like_membr_sf"/>
</dbReference>
<evidence type="ECO:0000256" key="8">
    <source>
        <dbReference type="ARBA" id="ARBA00022781"/>
    </source>
</evidence>
<reference evidence="20 21" key="1">
    <citation type="submission" date="2010-12" db="EMBL/GenBank/DDBJ databases">
        <title>Whole genome sequence of Anaerolinea thermophila UNI-1.</title>
        <authorList>
            <person name="Narita-Yamada S."/>
            <person name="Kishi E."/>
            <person name="Watanabe Y."/>
            <person name="Takasaki K."/>
            <person name="Ankai A."/>
            <person name="Oguchi A."/>
            <person name="Fukui S."/>
            <person name="Takahashi M."/>
            <person name="Yashiro I."/>
            <person name="Hosoyama A."/>
            <person name="Sekiguchi Y."/>
            <person name="Hanada S."/>
            <person name="Fujita N."/>
        </authorList>
    </citation>
    <scope>NUCLEOTIDE SEQUENCE [LARGE SCALE GENOMIC DNA]</scope>
    <source>
        <strain evidence="21">DSM 14523 / JCM 11388 / NBRC 100420 / UNI-1</strain>
    </source>
</reference>
<dbReference type="OrthoDB" id="9802471at2"/>
<dbReference type="InParanoid" id="E8N3S4"/>
<comment type="function">
    <text evidence="14">This fusion protein includes a component of the F(0) channel (subunit b) and of the F(1) subunit (subunit delta). Two copies of subunit b and one of delta together form the peripheral 'stator' stalk which links F(1) to F(0).</text>
</comment>
<organism evidence="20 21">
    <name type="scientific">Anaerolinea thermophila (strain DSM 14523 / JCM 11388 / NBRC 100420 / UNI-1)</name>
    <dbReference type="NCBI Taxonomy" id="926569"/>
    <lineage>
        <taxon>Bacteria</taxon>
        <taxon>Bacillati</taxon>
        <taxon>Chloroflexota</taxon>
        <taxon>Anaerolineae</taxon>
        <taxon>Anaerolineales</taxon>
        <taxon>Anaerolineaceae</taxon>
        <taxon>Anaerolinea</taxon>
    </lineage>
</organism>
<dbReference type="InterPro" id="IPR002146">
    <property type="entry name" value="ATP_synth_b/b'su_bac/chlpt"/>
</dbReference>
<dbReference type="EMBL" id="AP012029">
    <property type="protein sequence ID" value="BAJ63088.1"/>
    <property type="molecule type" value="Genomic_DNA"/>
</dbReference>
<dbReference type="Pfam" id="PF00213">
    <property type="entry name" value="OSCP"/>
    <property type="match status" value="1"/>
</dbReference>
<dbReference type="KEGG" id="atm:ANT_10540"/>
<gene>
    <name evidence="17" type="primary">atpF</name>
    <name evidence="20" type="synonym">atpF/atpH</name>
    <name evidence="20" type="ordered locus">ANT_10540</name>
</gene>
<comment type="subcellular location">
    <subcellularLocation>
        <location evidence="17">Cell membrane</location>
        <topology evidence="17">Single-pass membrane protein</topology>
    </subcellularLocation>
    <subcellularLocation>
        <location evidence="16">Endomembrane system</location>
        <topology evidence="16">Single-pass membrane protein</topology>
    </subcellularLocation>
</comment>
<evidence type="ECO:0000256" key="17">
    <source>
        <dbReference type="HAMAP-Rule" id="MF_01398"/>
    </source>
</evidence>
<name>E8N3S4_ANATU</name>
<accession>E8N3S4</accession>
<keyword evidence="5 17" id="KW-1003">Cell membrane</keyword>
<dbReference type="InterPro" id="IPR050059">
    <property type="entry name" value="ATP_synthase_B_chain"/>
</dbReference>
<evidence type="ECO:0000313" key="21">
    <source>
        <dbReference type="Proteomes" id="UP000008922"/>
    </source>
</evidence>
<keyword evidence="8 17" id="KW-0375">Hydrogen ion transport</keyword>
<comment type="similarity">
    <text evidence="1 17 18">Belongs to the ATPase B chain family.</text>
</comment>
<dbReference type="CDD" id="cd06503">
    <property type="entry name" value="ATP-synt_Fo_b"/>
    <property type="match status" value="1"/>
</dbReference>
<dbReference type="AlphaFoldDB" id="E8N3S4"/>
<proteinExistence type="inferred from homology"/>
<evidence type="ECO:0000256" key="12">
    <source>
        <dbReference type="ARBA" id="ARBA00023268"/>
    </source>
</evidence>
<keyword evidence="10 17" id="KW-0406">Ion transport</keyword>
<feature type="coiled-coil region" evidence="19">
    <location>
        <begin position="58"/>
        <end position="100"/>
    </location>
</feature>
<evidence type="ECO:0000256" key="5">
    <source>
        <dbReference type="ARBA" id="ARBA00022475"/>
    </source>
</evidence>